<organism evidence="2 3">
    <name type="scientific">Podospora aff. communis PSN243</name>
    <dbReference type="NCBI Taxonomy" id="3040156"/>
    <lineage>
        <taxon>Eukaryota</taxon>
        <taxon>Fungi</taxon>
        <taxon>Dikarya</taxon>
        <taxon>Ascomycota</taxon>
        <taxon>Pezizomycotina</taxon>
        <taxon>Sordariomycetes</taxon>
        <taxon>Sordariomycetidae</taxon>
        <taxon>Sordariales</taxon>
        <taxon>Podosporaceae</taxon>
        <taxon>Podospora</taxon>
    </lineage>
</organism>
<comment type="caution">
    <text evidence="2">The sequence shown here is derived from an EMBL/GenBank/DDBJ whole genome shotgun (WGS) entry which is preliminary data.</text>
</comment>
<evidence type="ECO:0000313" key="3">
    <source>
        <dbReference type="Proteomes" id="UP001321760"/>
    </source>
</evidence>
<reference evidence="2" key="2">
    <citation type="submission" date="2023-05" db="EMBL/GenBank/DDBJ databases">
        <authorList>
            <consortium name="Lawrence Berkeley National Laboratory"/>
            <person name="Steindorff A."/>
            <person name="Hensen N."/>
            <person name="Bonometti L."/>
            <person name="Westerberg I."/>
            <person name="Brannstrom I.O."/>
            <person name="Guillou S."/>
            <person name="Cros-Aarteil S."/>
            <person name="Calhoun S."/>
            <person name="Haridas S."/>
            <person name="Kuo A."/>
            <person name="Mondo S."/>
            <person name="Pangilinan J."/>
            <person name="Riley R."/>
            <person name="Labutti K."/>
            <person name="Andreopoulos B."/>
            <person name="Lipzen A."/>
            <person name="Chen C."/>
            <person name="Yanf M."/>
            <person name="Daum C."/>
            <person name="Ng V."/>
            <person name="Clum A."/>
            <person name="Ohm R."/>
            <person name="Martin F."/>
            <person name="Silar P."/>
            <person name="Natvig D."/>
            <person name="Lalanne C."/>
            <person name="Gautier V."/>
            <person name="Ament-Velasquez S.L."/>
            <person name="Kruys A."/>
            <person name="Hutchinson M.I."/>
            <person name="Powell A.J."/>
            <person name="Barry K."/>
            <person name="Miller A.N."/>
            <person name="Grigoriev I.V."/>
            <person name="Debuchy R."/>
            <person name="Gladieux P."/>
            <person name="Thoren M.H."/>
            <person name="Johannesson H."/>
        </authorList>
    </citation>
    <scope>NUCLEOTIDE SEQUENCE</scope>
    <source>
        <strain evidence="2">PSN243</strain>
    </source>
</reference>
<evidence type="ECO:0000256" key="1">
    <source>
        <dbReference type="SAM" id="Phobius"/>
    </source>
</evidence>
<feature type="transmembrane region" description="Helical" evidence="1">
    <location>
        <begin position="79"/>
        <end position="98"/>
    </location>
</feature>
<keyword evidence="1" id="KW-0812">Transmembrane</keyword>
<evidence type="ECO:0000313" key="2">
    <source>
        <dbReference type="EMBL" id="KAK4450974.1"/>
    </source>
</evidence>
<dbReference type="AlphaFoldDB" id="A0AAV9GSK3"/>
<dbReference type="Proteomes" id="UP001321760">
    <property type="component" value="Unassembled WGS sequence"/>
</dbReference>
<feature type="transmembrane region" description="Helical" evidence="1">
    <location>
        <begin position="35"/>
        <end position="54"/>
    </location>
</feature>
<dbReference type="EMBL" id="MU865930">
    <property type="protein sequence ID" value="KAK4450974.1"/>
    <property type="molecule type" value="Genomic_DNA"/>
</dbReference>
<reference evidence="2" key="1">
    <citation type="journal article" date="2023" name="Mol. Phylogenet. Evol.">
        <title>Genome-scale phylogeny and comparative genomics of the fungal order Sordariales.</title>
        <authorList>
            <person name="Hensen N."/>
            <person name="Bonometti L."/>
            <person name="Westerberg I."/>
            <person name="Brannstrom I.O."/>
            <person name="Guillou S."/>
            <person name="Cros-Aarteil S."/>
            <person name="Calhoun S."/>
            <person name="Haridas S."/>
            <person name="Kuo A."/>
            <person name="Mondo S."/>
            <person name="Pangilinan J."/>
            <person name="Riley R."/>
            <person name="LaButti K."/>
            <person name="Andreopoulos B."/>
            <person name="Lipzen A."/>
            <person name="Chen C."/>
            <person name="Yan M."/>
            <person name="Daum C."/>
            <person name="Ng V."/>
            <person name="Clum A."/>
            <person name="Steindorff A."/>
            <person name="Ohm R.A."/>
            <person name="Martin F."/>
            <person name="Silar P."/>
            <person name="Natvig D.O."/>
            <person name="Lalanne C."/>
            <person name="Gautier V."/>
            <person name="Ament-Velasquez S.L."/>
            <person name="Kruys A."/>
            <person name="Hutchinson M.I."/>
            <person name="Powell A.J."/>
            <person name="Barry K."/>
            <person name="Miller A.N."/>
            <person name="Grigoriev I.V."/>
            <person name="Debuchy R."/>
            <person name="Gladieux P."/>
            <person name="Hiltunen Thoren M."/>
            <person name="Johannesson H."/>
        </authorList>
    </citation>
    <scope>NUCLEOTIDE SEQUENCE</scope>
    <source>
        <strain evidence="2">PSN243</strain>
    </source>
</reference>
<feature type="transmembrane region" description="Helical" evidence="1">
    <location>
        <begin position="334"/>
        <end position="357"/>
    </location>
</feature>
<sequence>MVSLTGSVKWLVFFWLAWIGALAGFIHWKQPETPAKVLGGFSGVWIAILLFMFWRSSELRTYVRGWWWPPNPPTYKPNSANTIITLFIATVIIPVLYAKTWDSDLNQRIITLERDTVESMNFPSFTIFQRKDWTSQPDLQAATTPKCFLGWHDESAPDCGTSANPDDALPCQCGTSWDDRIQDFQWQNTSYRALKFQASEAMISTSPTLSMLAQTFFSYNTKKALADASRILSPSLFIAVHDPTLTVEEALRNGYTRMVLINANGVVAINLGIEHREALSHAPAYDFQLTISTIPSTTLECETTAACFLTLVFQFPSFERQVLKQDMKLKSPEVASLAGAWFALFQLAGWILSGAAWHT</sequence>
<accession>A0AAV9GSK3</accession>
<protein>
    <submittedName>
        <fullName evidence="2">Uncharacterized protein</fullName>
    </submittedName>
</protein>
<proteinExistence type="predicted"/>
<gene>
    <name evidence="2" type="ORF">QBC34DRAFT_296205</name>
</gene>
<name>A0AAV9GSK3_9PEZI</name>
<keyword evidence="1" id="KW-1133">Transmembrane helix</keyword>
<keyword evidence="1" id="KW-0472">Membrane</keyword>
<keyword evidence="3" id="KW-1185">Reference proteome</keyword>
<feature type="transmembrane region" description="Helical" evidence="1">
    <location>
        <begin position="12"/>
        <end position="28"/>
    </location>
</feature>